<evidence type="ECO:0000256" key="10">
    <source>
        <dbReference type="ARBA" id="ARBA00068754"/>
    </source>
</evidence>
<dbReference type="CDD" id="cd22966">
    <property type="entry name" value="DD_DYDC-like"/>
    <property type="match status" value="1"/>
</dbReference>
<accession>A0A668A389</accession>
<comment type="function">
    <text evidence="8">Functions as part of axonemal radial spoke complexes that play an important part in the motility of sperm and cilia. Plays a crucial role during acrosome biogenesis.</text>
</comment>
<dbReference type="InParanoid" id="A0A668A389"/>
<dbReference type="Pfam" id="PF05186">
    <property type="entry name" value="Dpy-30"/>
    <property type="match status" value="1"/>
</dbReference>
<proteinExistence type="inferred from homology"/>
<evidence type="ECO:0000256" key="1">
    <source>
        <dbReference type="ARBA" id="ARBA00004611"/>
    </source>
</evidence>
<keyword evidence="12" id="KW-1185">Reference proteome</keyword>
<dbReference type="Ensembl" id="ENSMMDT00005048704.1">
    <property type="protein sequence ID" value="ENSMMDP00005047757.1"/>
    <property type="gene ID" value="ENSMMDG00005021751.1"/>
</dbReference>
<dbReference type="InterPro" id="IPR037856">
    <property type="entry name" value="Sdc1/DPY30"/>
</dbReference>
<name>A0A668A389_9TELE</name>
<organism evidence="11 12">
    <name type="scientific">Myripristis murdjan</name>
    <name type="common">pinecone soldierfish</name>
    <dbReference type="NCBI Taxonomy" id="586833"/>
    <lineage>
        <taxon>Eukaryota</taxon>
        <taxon>Metazoa</taxon>
        <taxon>Chordata</taxon>
        <taxon>Craniata</taxon>
        <taxon>Vertebrata</taxon>
        <taxon>Euteleostomi</taxon>
        <taxon>Actinopterygii</taxon>
        <taxon>Neopterygii</taxon>
        <taxon>Teleostei</taxon>
        <taxon>Neoteleostei</taxon>
        <taxon>Acanthomorphata</taxon>
        <taxon>Holocentriformes</taxon>
        <taxon>Holocentridae</taxon>
        <taxon>Myripristis</taxon>
    </lineage>
</organism>
<keyword evidence="4" id="KW-0282">Flagellum</keyword>
<reference evidence="11" key="1">
    <citation type="submission" date="2019-06" db="EMBL/GenBank/DDBJ databases">
        <authorList>
            <consortium name="Wellcome Sanger Institute Data Sharing"/>
        </authorList>
    </citation>
    <scope>NUCLEOTIDE SEQUENCE [LARGE SCALE GENOMIC DNA]</scope>
</reference>
<comment type="similarity">
    <text evidence="2">Belongs to the dpy-30 family.</text>
</comment>
<dbReference type="InterPro" id="IPR007858">
    <property type="entry name" value="Dpy-30_motif"/>
</dbReference>
<sequence>MDSEYIKKHLGKCLAEGLAEVAEQRPVDPIDYLAHWLYKYNENVEYKAKVGCCFVFLTARGSISQLSICSSAKCQMNISKTTVSSWDKTESLAAGWREIPR</sequence>
<dbReference type="FunFam" id="1.20.890.10:FF:000009">
    <property type="entry name" value="DPY30 domain-containing protein 1"/>
    <property type="match status" value="1"/>
</dbReference>
<comment type="subcellular location">
    <subcellularLocation>
        <location evidence="1">Cytoplasm</location>
        <location evidence="1">Cytoskeleton</location>
        <location evidence="1">Flagellum axoneme</location>
    </subcellularLocation>
</comment>
<reference evidence="11" key="2">
    <citation type="submission" date="2025-08" db="UniProtKB">
        <authorList>
            <consortium name="Ensembl"/>
        </authorList>
    </citation>
    <scope>IDENTIFICATION</scope>
</reference>
<evidence type="ECO:0000256" key="9">
    <source>
        <dbReference type="ARBA" id="ARBA00062391"/>
    </source>
</evidence>
<dbReference type="AlphaFoldDB" id="A0A668A389"/>
<dbReference type="PANTHER" id="PTHR23356">
    <property type="entry name" value="DPY30-RELATED"/>
    <property type="match status" value="1"/>
</dbReference>
<dbReference type="GeneTree" id="ENSGT00940000161631"/>
<evidence type="ECO:0000256" key="7">
    <source>
        <dbReference type="ARBA" id="ARBA00023273"/>
    </source>
</evidence>
<evidence type="ECO:0000313" key="12">
    <source>
        <dbReference type="Proteomes" id="UP000472263"/>
    </source>
</evidence>
<keyword evidence="6" id="KW-0206">Cytoskeleton</keyword>
<dbReference type="InterPro" id="IPR049630">
    <property type="entry name" value="DYDC-like_DD"/>
</dbReference>
<reference evidence="11" key="3">
    <citation type="submission" date="2025-09" db="UniProtKB">
        <authorList>
            <consortium name="Ensembl"/>
        </authorList>
    </citation>
    <scope>IDENTIFICATION</scope>
</reference>
<dbReference type="GO" id="GO:0048188">
    <property type="term" value="C:Set1C/COMPASS complex"/>
    <property type="evidence" value="ECO:0007669"/>
    <property type="project" value="InterPro"/>
</dbReference>
<keyword evidence="7" id="KW-0966">Cell projection</keyword>
<evidence type="ECO:0000256" key="6">
    <source>
        <dbReference type="ARBA" id="ARBA00023212"/>
    </source>
</evidence>
<evidence type="ECO:0000256" key="4">
    <source>
        <dbReference type="ARBA" id="ARBA00022846"/>
    </source>
</evidence>
<evidence type="ECO:0000256" key="8">
    <source>
        <dbReference type="ARBA" id="ARBA00058296"/>
    </source>
</evidence>
<dbReference type="PANTHER" id="PTHR23356:SF16">
    <property type="entry name" value="DPY30 DOMAIN CONTAINING 2"/>
    <property type="match status" value="1"/>
</dbReference>
<evidence type="ECO:0000256" key="3">
    <source>
        <dbReference type="ARBA" id="ARBA00022490"/>
    </source>
</evidence>
<evidence type="ECO:0000313" key="11">
    <source>
        <dbReference type="Ensembl" id="ENSMMDP00005047757.1"/>
    </source>
</evidence>
<keyword evidence="5" id="KW-0969">Cilium</keyword>
<keyword evidence="3" id="KW-0963">Cytoplasm</keyword>
<evidence type="ECO:0000256" key="2">
    <source>
        <dbReference type="ARBA" id="ARBA00010849"/>
    </source>
</evidence>
<dbReference type="Proteomes" id="UP000472263">
    <property type="component" value="Chromosome 19"/>
</dbReference>
<comment type="subunit">
    <text evidence="9">Component of the axonemal radial spoke complex 1 (RS1), at least composed of spoke head proteins RSPH1, RSPH3, RSPH9 and the cilia-specific component RSPH4A or sperm-specific component RSPH6A, spoke stalk proteins RSPH14, DNAJB13, DYDC1, ROPN1L and NME5, and the anchor protein IQUB. Interacts with SH3GL3.</text>
</comment>
<evidence type="ECO:0000256" key="5">
    <source>
        <dbReference type="ARBA" id="ARBA00023069"/>
    </source>
</evidence>
<protein>
    <recommendedName>
        <fullName evidence="10">DPY30 domain-containing protein 1</fullName>
    </recommendedName>
</protein>
<dbReference type="Gene3D" id="1.20.890.10">
    <property type="entry name" value="cAMP-dependent protein kinase regulatory subunit, dimerization-anchoring domain"/>
    <property type="match status" value="1"/>
</dbReference>